<sequence length="63" mass="6586">PWRVEVSNRTTGTAATTPTDGSVFGIYVGETACISGAVSSSRIWVNVNGHFPETGCIEPPPAH</sequence>
<comment type="caution">
    <text evidence="1">The sequence shown here is derived from an EMBL/GenBank/DDBJ whole genome shotgun (WGS) entry which is preliminary data.</text>
</comment>
<feature type="non-terminal residue" evidence="1">
    <location>
        <position position="1"/>
    </location>
</feature>
<protein>
    <recommendedName>
        <fullName evidence="3">Serine/threonine protein kinase</fullName>
    </recommendedName>
</protein>
<reference evidence="1 2" key="1">
    <citation type="submission" date="2024-10" db="EMBL/GenBank/DDBJ databases">
        <title>Draft genome assembly of a novel steroid transforming actinomycete isolated from African clawed frog Xenopus laevis.</title>
        <authorList>
            <person name="Bragin E."/>
            <person name="Kollerov V."/>
            <person name="Donova M.V."/>
        </authorList>
    </citation>
    <scope>NUCLEOTIDE SEQUENCE [LARGE SCALE GENOMIC DNA]</scope>
    <source>
        <strain evidence="1 2">MTOC-St3</strain>
    </source>
</reference>
<organism evidence="1 2">
    <name type="scientific">Streptomyces rochei</name>
    <name type="common">Streptomyces parvullus</name>
    <dbReference type="NCBI Taxonomy" id="1928"/>
    <lineage>
        <taxon>Bacteria</taxon>
        <taxon>Bacillati</taxon>
        <taxon>Actinomycetota</taxon>
        <taxon>Actinomycetes</taxon>
        <taxon>Kitasatosporales</taxon>
        <taxon>Streptomycetaceae</taxon>
        <taxon>Streptomyces</taxon>
        <taxon>Streptomyces rochei group</taxon>
    </lineage>
</organism>
<accession>A0ABW7DX85</accession>
<gene>
    <name evidence="1" type="ORF">ACGU38_08900</name>
</gene>
<evidence type="ECO:0008006" key="3">
    <source>
        <dbReference type="Google" id="ProtNLM"/>
    </source>
</evidence>
<evidence type="ECO:0000313" key="2">
    <source>
        <dbReference type="Proteomes" id="UP001605990"/>
    </source>
</evidence>
<evidence type="ECO:0000313" key="1">
    <source>
        <dbReference type="EMBL" id="MFG6295474.1"/>
    </source>
</evidence>
<keyword evidence="2" id="KW-1185">Reference proteome</keyword>
<dbReference type="Proteomes" id="UP001605990">
    <property type="component" value="Unassembled WGS sequence"/>
</dbReference>
<proteinExistence type="predicted"/>
<dbReference type="EMBL" id="JBIENY010000130">
    <property type="protein sequence ID" value="MFG6295474.1"/>
    <property type="molecule type" value="Genomic_DNA"/>
</dbReference>
<name>A0ABW7DX85_STRRO</name>